<keyword evidence="3" id="KW-1185">Reference proteome</keyword>
<keyword evidence="1" id="KW-0472">Membrane</keyword>
<accession>A0A544T4Z3</accession>
<dbReference type="RefSeq" id="WP_142539266.1">
    <property type="nucleotide sequence ID" value="NZ_BMIE01000006.1"/>
</dbReference>
<comment type="caution">
    <text evidence="2">The sequence shown here is derived from an EMBL/GenBank/DDBJ whole genome shotgun (WGS) entry which is preliminary data.</text>
</comment>
<keyword evidence="1" id="KW-0812">Transmembrane</keyword>
<reference evidence="2 3" key="1">
    <citation type="submission" date="2019-05" db="EMBL/GenBank/DDBJ databases">
        <title>Psychrobacillus vulpis sp. nov., a new species isolated from feces of a red fox that inhabits in The Tablas de Daimiel Natural Park, Albacete, Spain.</title>
        <authorList>
            <person name="Rodriguez M."/>
            <person name="Reina J.C."/>
            <person name="Bejar V."/>
            <person name="Llamas I."/>
        </authorList>
    </citation>
    <scope>NUCLEOTIDE SEQUENCE [LARGE SCALE GENOMIC DNA]</scope>
    <source>
        <strain evidence="2 3">NEAU-3TGS17</strain>
    </source>
</reference>
<dbReference type="InterPro" id="IPR019546">
    <property type="entry name" value="TAT_signal_bac_arc"/>
</dbReference>
<dbReference type="InterPro" id="IPR006311">
    <property type="entry name" value="TAT_signal"/>
</dbReference>
<gene>
    <name evidence="2" type="ORF">FG382_12730</name>
</gene>
<organism evidence="2 3">
    <name type="scientific">Psychrobacillus lasiicapitis</name>
    <dbReference type="NCBI Taxonomy" id="1636719"/>
    <lineage>
        <taxon>Bacteria</taxon>
        <taxon>Bacillati</taxon>
        <taxon>Bacillota</taxon>
        <taxon>Bacilli</taxon>
        <taxon>Bacillales</taxon>
        <taxon>Bacillaceae</taxon>
        <taxon>Psychrobacillus</taxon>
    </lineage>
</organism>
<feature type="transmembrane region" description="Helical" evidence="1">
    <location>
        <begin position="20"/>
        <end position="41"/>
    </location>
</feature>
<dbReference type="Proteomes" id="UP000317316">
    <property type="component" value="Unassembled WGS sequence"/>
</dbReference>
<keyword evidence="1" id="KW-1133">Transmembrane helix</keyword>
<sequence>MSEQDKKTPILDKRSSRRTFIKNSGLTVGGVVLGGALGSLLGKDSTKTKTVESHVHSEATAVNFNQALMYFDKVQFDTIEAAAEQIFPKTDVGPGAKELLVAYFIDHQLAGNWGLNAKEYMTGPFFPTETTALFGHQTHLNRQQIFNLGIEALNAEAQKNYDNNFAALNEDDQIAILTAFEADEVPLNGAVTSGFFFRLLKSATIEGVYADPLYGGNKNMEGWKMKNFPGHQMSYANIIEKDEFVKMDPMSLNSQHNH</sequence>
<dbReference type="EMBL" id="VDGH01000007">
    <property type="protein sequence ID" value="TQR12486.1"/>
    <property type="molecule type" value="Genomic_DNA"/>
</dbReference>
<name>A0A544T4Z3_9BACI</name>
<dbReference type="AlphaFoldDB" id="A0A544T4Z3"/>
<dbReference type="PROSITE" id="PS51318">
    <property type="entry name" value="TAT"/>
    <property type="match status" value="1"/>
</dbReference>
<proteinExistence type="predicted"/>
<dbReference type="InterPro" id="IPR027056">
    <property type="entry name" value="Gluconate_2DH_su3"/>
</dbReference>
<evidence type="ECO:0000313" key="2">
    <source>
        <dbReference type="EMBL" id="TQR12486.1"/>
    </source>
</evidence>
<evidence type="ECO:0000313" key="3">
    <source>
        <dbReference type="Proteomes" id="UP000317316"/>
    </source>
</evidence>
<dbReference type="Pfam" id="PF13618">
    <property type="entry name" value="Gluconate_2-dh3"/>
    <property type="match status" value="1"/>
</dbReference>
<dbReference type="NCBIfam" id="TIGR01409">
    <property type="entry name" value="TAT_signal_seq"/>
    <property type="match status" value="1"/>
</dbReference>
<evidence type="ECO:0000256" key="1">
    <source>
        <dbReference type="SAM" id="Phobius"/>
    </source>
</evidence>
<dbReference type="OrthoDB" id="8400810at2"/>
<protein>
    <submittedName>
        <fullName evidence="2">Gluconate 2-dehydrogenase subunit 3 family protein</fullName>
    </submittedName>
</protein>